<name>A0A4V1INK9_9GAMM</name>
<keyword evidence="4" id="KW-1185">Reference proteome</keyword>
<dbReference type="Pfam" id="PF12693">
    <property type="entry name" value="GspL_C"/>
    <property type="match status" value="1"/>
</dbReference>
<evidence type="ECO:0000313" key="3">
    <source>
        <dbReference type="EMBL" id="RDH44091.1"/>
    </source>
</evidence>
<keyword evidence="1" id="KW-0472">Membrane</keyword>
<dbReference type="Proteomes" id="UP000257039">
    <property type="component" value="Unassembled WGS sequence"/>
</dbReference>
<keyword evidence="1" id="KW-1133">Transmembrane helix</keyword>
<protein>
    <recommendedName>
        <fullName evidence="2">GspL periplasmic domain-containing protein</fullName>
    </recommendedName>
</protein>
<accession>A0A4V1INK9</accession>
<dbReference type="RefSeq" id="WP_094787304.1">
    <property type="nucleotide sequence ID" value="NZ_NDXW01000001.1"/>
</dbReference>
<feature type="transmembrane region" description="Helical" evidence="1">
    <location>
        <begin position="43"/>
        <end position="63"/>
    </location>
</feature>
<sequence length="194" mass="22305">MPVALDDNEYFQQLLDMYAKHQSDLIKPFSGEGTVTPSLIRQFRTSLVASLIVLLTITGFNYWQAYQIKQKTIALQDETIQFTRKLFPGIEFTEPKLQLERLINRRSPKKQPLFVLLKHIQHTITQLPKTSVSLQSLNFHEDRGINVVLQASTIKTIDQFIERASKQQNISIELKSANQQNEGVKAIVYMSMVL</sequence>
<evidence type="ECO:0000256" key="1">
    <source>
        <dbReference type="SAM" id="Phobius"/>
    </source>
</evidence>
<evidence type="ECO:0000259" key="2">
    <source>
        <dbReference type="Pfam" id="PF12693"/>
    </source>
</evidence>
<reference evidence="3 4" key="1">
    <citation type="submission" date="2017-04" db="EMBL/GenBank/DDBJ databases">
        <title>Draft genome sequence of Zooshikella ganghwensis VG4 isolated from Red Sea sediments.</title>
        <authorList>
            <person name="Rehman Z."/>
            <person name="Alam I."/>
            <person name="Kamau A."/>
            <person name="Bajic V."/>
            <person name="Leiknes T."/>
        </authorList>
    </citation>
    <scope>NUCLEOTIDE SEQUENCE [LARGE SCALE GENOMIC DNA]</scope>
    <source>
        <strain evidence="3 4">VG4</strain>
    </source>
</reference>
<comment type="caution">
    <text evidence="3">The sequence shown here is derived from an EMBL/GenBank/DDBJ whole genome shotgun (WGS) entry which is preliminary data.</text>
</comment>
<feature type="domain" description="GspL periplasmic" evidence="2">
    <location>
        <begin position="41"/>
        <end position="187"/>
    </location>
</feature>
<dbReference type="Gene3D" id="3.30.1360.100">
    <property type="entry name" value="General secretion pathway protein M, EpsM"/>
    <property type="match status" value="1"/>
</dbReference>
<proteinExistence type="predicted"/>
<gene>
    <name evidence="3" type="ORF">B9G39_11880</name>
</gene>
<keyword evidence="1" id="KW-0812">Transmembrane</keyword>
<dbReference type="AlphaFoldDB" id="A0A4V1INK9"/>
<organism evidence="3 4">
    <name type="scientific">Zooshikella ganghwensis</name>
    <dbReference type="NCBI Taxonomy" id="202772"/>
    <lineage>
        <taxon>Bacteria</taxon>
        <taxon>Pseudomonadati</taxon>
        <taxon>Pseudomonadota</taxon>
        <taxon>Gammaproteobacteria</taxon>
        <taxon>Oceanospirillales</taxon>
        <taxon>Zooshikellaceae</taxon>
        <taxon>Zooshikella</taxon>
    </lineage>
</organism>
<evidence type="ECO:0000313" key="4">
    <source>
        <dbReference type="Proteomes" id="UP000257039"/>
    </source>
</evidence>
<dbReference type="InterPro" id="IPR025691">
    <property type="entry name" value="GspL_pp_dom"/>
</dbReference>
<dbReference type="EMBL" id="NDXW01000001">
    <property type="protein sequence ID" value="RDH44091.1"/>
    <property type="molecule type" value="Genomic_DNA"/>
</dbReference>